<evidence type="ECO:0000313" key="3">
    <source>
        <dbReference type="Proteomes" id="UP000183561"/>
    </source>
</evidence>
<sequence length="143" mass="15859">MHAIRGDIDTPTRSAIHDLVVEFTWKLDHAEPAGFAELFETDGRFVTGQAVTAGTAALQAFADGRTAMARTSRSVLSNHRLVRLSTSSIEGTVLVTLYMHDGLEAGEPIAQSVAEYRDIYVRGADHVWRFRERRSVPIFTRSV</sequence>
<dbReference type="SUPFAM" id="SSF54427">
    <property type="entry name" value="NTF2-like"/>
    <property type="match status" value="1"/>
</dbReference>
<feature type="domain" description="SnoaL-like" evidence="1">
    <location>
        <begin position="12"/>
        <end position="134"/>
    </location>
</feature>
<dbReference type="RefSeq" id="WP_072943420.1">
    <property type="nucleotide sequence ID" value="NZ_CP070609.1"/>
</dbReference>
<dbReference type="InterPro" id="IPR032710">
    <property type="entry name" value="NTF2-like_dom_sf"/>
</dbReference>
<organism evidence="2 3">
    <name type="scientific">Rhodococcus koreensis</name>
    <dbReference type="NCBI Taxonomy" id="99653"/>
    <lineage>
        <taxon>Bacteria</taxon>
        <taxon>Bacillati</taxon>
        <taxon>Actinomycetota</taxon>
        <taxon>Actinomycetes</taxon>
        <taxon>Mycobacteriales</taxon>
        <taxon>Nocardiaceae</taxon>
        <taxon>Rhodococcus</taxon>
    </lineage>
</organism>
<accession>A0A1H5CDC6</accession>
<gene>
    <name evidence="2" type="ORF">SAMN04490239_9119</name>
</gene>
<evidence type="ECO:0000259" key="1">
    <source>
        <dbReference type="Pfam" id="PF13577"/>
    </source>
</evidence>
<evidence type="ECO:0000313" key="2">
    <source>
        <dbReference type="EMBL" id="SED64404.1"/>
    </source>
</evidence>
<dbReference type="Gene3D" id="3.10.450.50">
    <property type="match status" value="1"/>
</dbReference>
<keyword evidence="3" id="KW-1185">Reference proteome</keyword>
<reference evidence="3" key="1">
    <citation type="submission" date="2016-10" db="EMBL/GenBank/DDBJ databases">
        <authorList>
            <person name="Varghese N."/>
            <person name="Submissions S."/>
        </authorList>
    </citation>
    <scope>NUCLEOTIDE SEQUENCE [LARGE SCALE GENOMIC DNA]</scope>
    <source>
        <strain evidence="3">DSM 44498</strain>
    </source>
</reference>
<dbReference type="EMBL" id="FNSV01000005">
    <property type="protein sequence ID" value="SED64404.1"/>
    <property type="molecule type" value="Genomic_DNA"/>
</dbReference>
<dbReference type="InterPro" id="IPR037401">
    <property type="entry name" value="SnoaL-like"/>
</dbReference>
<dbReference type="Pfam" id="PF13577">
    <property type="entry name" value="SnoaL_4"/>
    <property type="match status" value="1"/>
</dbReference>
<proteinExistence type="predicted"/>
<name>A0A1H5CDC6_9NOCA</name>
<dbReference type="Proteomes" id="UP000183561">
    <property type="component" value="Unassembled WGS sequence"/>
</dbReference>
<dbReference type="AlphaFoldDB" id="A0A1H5CDC6"/>
<protein>
    <submittedName>
        <fullName evidence="2">SnoaL-like domain-containing protein</fullName>
    </submittedName>
</protein>